<evidence type="ECO:0000313" key="2">
    <source>
        <dbReference type="EMBL" id="SBS91654.1"/>
    </source>
</evidence>
<evidence type="ECO:0000256" key="1">
    <source>
        <dbReference type="SAM" id="Phobius"/>
    </source>
</evidence>
<reference evidence="3" key="1">
    <citation type="submission" date="2016-05" db="EMBL/GenBank/DDBJ databases">
        <authorList>
            <person name="Naeem Raeece"/>
        </authorList>
    </citation>
    <scope>NUCLEOTIDE SEQUENCE [LARGE SCALE GENOMIC DNA]</scope>
</reference>
<keyword evidence="1" id="KW-0812">Transmembrane</keyword>
<dbReference type="VEuPathDB" id="PlasmoDB:PmUG01_02016400"/>
<name>A0A1A8WFC0_PLAMA</name>
<dbReference type="EMBL" id="FLQW01001839">
    <property type="protein sequence ID" value="SBS91654.1"/>
    <property type="molecule type" value="Genomic_DNA"/>
</dbReference>
<dbReference type="AlphaFoldDB" id="A0A1A8WFC0"/>
<organism evidence="2 3">
    <name type="scientific">Plasmodium malariae</name>
    <dbReference type="NCBI Taxonomy" id="5858"/>
    <lineage>
        <taxon>Eukaryota</taxon>
        <taxon>Sar</taxon>
        <taxon>Alveolata</taxon>
        <taxon>Apicomplexa</taxon>
        <taxon>Aconoidasida</taxon>
        <taxon>Haemosporida</taxon>
        <taxon>Plasmodiidae</taxon>
        <taxon>Plasmodium</taxon>
        <taxon>Plasmodium (Plasmodium)</taxon>
    </lineage>
</organism>
<proteinExistence type="predicted"/>
<dbReference type="Proteomes" id="UP000078597">
    <property type="component" value="Unassembled WGS sequence"/>
</dbReference>
<accession>A0A1A8WFC0</accession>
<evidence type="ECO:0000313" key="3">
    <source>
        <dbReference type="Proteomes" id="UP000078597"/>
    </source>
</evidence>
<sequence length="171" mass="20881">MYRRYIWNSLFRDFNYRLKKLYHSFYYAQSHIKYVMLIIFPAVIWSTRYRADTKLGYFFYINDERLYPKNSNSTKDSSSWLYSKYLNYKNNLMQKNNKWKNGTKFYLNDDVTVEEAKKIIYQNEQGIPKNIRLGCKGRMMDDKDNLALAVRAFCKRDPKVFIWEDEHAEFV</sequence>
<feature type="transmembrane region" description="Helical" evidence="1">
    <location>
        <begin position="21"/>
        <end position="45"/>
    </location>
</feature>
<protein>
    <submittedName>
        <fullName evidence="2">Uncharacterized protein</fullName>
    </submittedName>
</protein>
<keyword evidence="1" id="KW-0472">Membrane</keyword>
<keyword evidence="1" id="KW-1133">Transmembrane helix</keyword>
<gene>
    <name evidence="2" type="ORF">PMALA_033780</name>
</gene>